<keyword evidence="5" id="KW-1185">Reference proteome</keyword>
<dbReference type="PANTHER" id="PTHR46228:SF2">
    <property type="entry name" value="KELCH REPEAT PROTEIN (AFU_ORTHOLOGUE AFUA_4G14350)"/>
    <property type="match status" value="1"/>
</dbReference>
<keyword evidence="2" id="KW-0677">Repeat</keyword>
<feature type="region of interest" description="Disordered" evidence="3">
    <location>
        <begin position="554"/>
        <end position="576"/>
    </location>
</feature>
<dbReference type="Gene3D" id="2.120.10.80">
    <property type="entry name" value="Kelch-type beta propeller"/>
    <property type="match status" value="2"/>
</dbReference>
<dbReference type="AlphaFoldDB" id="A0AAP0BAF5"/>
<protein>
    <submittedName>
        <fullName evidence="4">Uncharacterized protein</fullName>
    </submittedName>
</protein>
<gene>
    <name evidence="4" type="ORF">KSP39_PZI014304</name>
</gene>
<dbReference type="Pfam" id="PF24681">
    <property type="entry name" value="Kelch_KLHDC2_KLHL20_DRC7"/>
    <property type="match status" value="1"/>
</dbReference>
<dbReference type="SMART" id="SM00612">
    <property type="entry name" value="Kelch"/>
    <property type="match status" value="5"/>
</dbReference>
<keyword evidence="1" id="KW-0880">Kelch repeat</keyword>
<evidence type="ECO:0000313" key="5">
    <source>
        <dbReference type="Proteomes" id="UP001418222"/>
    </source>
</evidence>
<dbReference type="InterPro" id="IPR006652">
    <property type="entry name" value="Kelch_1"/>
</dbReference>
<feature type="compositionally biased region" description="Low complexity" evidence="3">
    <location>
        <begin position="407"/>
        <end position="421"/>
    </location>
</feature>
<comment type="caution">
    <text evidence="4">The sequence shown here is derived from an EMBL/GenBank/DDBJ whole genome shotgun (WGS) entry which is preliminary data.</text>
</comment>
<sequence>MGSLGGGEAVKRRKAMWLYPKIVGFNPPERWGHSACIFDGVLYVFGGCCGGMHFSDVLTLNLVTMNWSSLATTGHKPGTRDSHSAVIIGQRMVIFGGTNGAKKVNDLHILDLHTKEWVKPTCIGTLPTPRESHTSTLIGEDRLIIFGGSGEGEANYLNDVHVLDLKTMTWTSPDVKGNPPAPRDSHTAVSIGNKLLIYGGDCGDRYHGEVDVLDTDTMSWSRLMIQGSSPGVRAGHATVTIGTKVYIIGGVGEKQYYNDVWVLDAVTCAWTQLDIRGQQPQGRFSHTAVVANADIAIYGGCGEDECPLNELLILQLGSEHPYGRYNVSLCKIFGSRWSHEKKKFLRMDNLQKVILKKGDPNHKCTEVDNEDKGAVFHNPENVRVKRRRANDPQILDNESEQEEHSLSRSQHSSPSQSDQEQNTAQKLSPCDKGRKTLPPKPNFTHFKWKERACQDAYGVGGELLRQPMMGQFLRSAMPSKHEMQFLTSNQKLPPVRSGIPPLIGAEVRGTVDGAFDSGYLMTANVKGQVFRGILFAPGPSVAVPRLLTLGQSTVAGRHQSSAPSHAINPLHSGPPRQASRLLRQETARHPEAIKSQPARLNTDLNGVVLTLGGLGGGGT</sequence>
<name>A0AAP0BAF5_9ASPA</name>
<dbReference type="PANTHER" id="PTHR46228">
    <property type="entry name" value="KELCH DOMAIN-CONTAINING PROTEIN"/>
    <property type="match status" value="1"/>
</dbReference>
<feature type="region of interest" description="Disordered" evidence="3">
    <location>
        <begin position="361"/>
        <end position="443"/>
    </location>
</feature>
<feature type="compositionally biased region" description="Basic and acidic residues" evidence="3">
    <location>
        <begin position="361"/>
        <end position="374"/>
    </location>
</feature>
<dbReference type="EMBL" id="JBBWWQ010000012">
    <property type="protein sequence ID" value="KAK8934499.1"/>
    <property type="molecule type" value="Genomic_DNA"/>
</dbReference>
<proteinExistence type="predicted"/>
<dbReference type="SUPFAM" id="SSF117281">
    <property type="entry name" value="Kelch motif"/>
    <property type="match status" value="2"/>
</dbReference>
<dbReference type="Proteomes" id="UP001418222">
    <property type="component" value="Unassembled WGS sequence"/>
</dbReference>
<reference evidence="4 5" key="1">
    <citation type="journal article" date="2022" name="Nat. Plants">
        <title>Genomes of leafy and leafless Platanthera orchids illuminate the evolution of mycoheterotrophy.</title>
        <authorList>
            <person name="Li M.H."/>
            <person name="Liu K.W."/>
            <person name="Li Z."/>
            <person name="Lu H.C."/>
            <person name="Ye Q.L."/>
            <person name="Zhang D."/>
            <person name="Wang J.Y."/>
            <person name="Li Y.F."/>
            <person name="Zhong Z.M."/>
            <person name="Liu X."/>
            <person name="Yu X."/>
            <person name="Liu D.K."/>
            <person name="Tu X.D."/>
            <person name="Liu B."/>
            <person name="Hao Y."/>
            <person name="Liao X.Y."/>
            <person name="Jiang Y.T."/>
            <person name="Sun W.H."/>
            <person name="Chen J."/>
            <person name="Chen Y.Q."/>
            <person name="Ai Y."/>
            <person name="Zhai J.W."/>
            <person name="Wu S.S."/>
            <person name="Zhou Z."/>
            <person name="Hsiao Y.Y."/>
            <person name="Wu W.L."/>
            <person name="Chen Y.Y."/>
            <person name="Lin Y.F."/>
            <person name="Hsu J.L."/>
            <person name="Li C.Y."/>
            <person name="Wang Z.W."/>
            <person name="Zhao X."/>
            <person name="Zhong W.Y."/>
            <person name="Ma X.K."/>
            <person name="Ma L."/>
            <person name="Huang J."/>
            <person name="Chen G.Z."/>
            <person name="Huang M.Z."/>
            <person name="Huang L."/>
            <person name="Peng D.H."/>
            <person name="Luo Y.B."/>
            <person name="Zou S.Q."/>
            <person name="Chen S.P."/>
            <person name="Lan S."/>
            <person name="Tsai W.C."/>
            <person name="Van de Peer Y."/>
            <person name="Liu Z.J."/>
        </authorList>
    </citation>
    <scope>NUCLEOTIDE SEQUENCE [LARGE SCALE GENOMIC DNA]</scope>
    <source>
        <strain evidence="4">Lor287</strain>
    </source>
</reference>
<accession>A0AAP0BAF5</accession>
<feature type="compositionally biased region" description="Polar residues" evidence="3">
    <location>
        <begin position="554"/>
        <end position="563"/>
    </location>
</feature>
<dbReference type="Pfam" id="PF01344">
    <property type="entry name" value="Kelch_1"/>
    <property type="match status" value="2"/>
</dbReference>
<dbReference type="InterPro" id="IPR015915">
    <property type="entry name" value="Kelch-typ_b-propeller"/>
</dbReference>
<evidence type="ECO:0000256" key="2">
    <source>
        <dbReference type="ARBA" id="ARBA00022737"/>
    </source>
</evidence>
<organism evidence="4 5">
    <name type="scientific">Platanthera zijinensis</name>
    <dbReference type="NCBI Taxonomy" id="2320716"/>
    <lineage>
        <taxon>Eukaryota</taxon>
        <taxon>Viridiplantae</taxon>
        <taxon>Streptophyta</taxon>
        <taxon>Embryophyta</taxon>
        <taxon>Tracheophyta</taxon>
        <taxon>Spermatophyta</taxon>
        <taxon>Magnoliopsida</taxon>
        <taxon>Liliopsida</taxon>
        <taxon>Asparagales</taxon>
        <taxon>Orchidaceae</taxon>
        <taxon>Orchidoideae</taxon>
        <taxon>Orchideae</taxon>
        <taxon>Orchidinae</taxon>
        <taxon>Platanthera</taxon>
    </lineage>
</organism>
<evidence type="ECO:0000256" key="3">
    <source>
        <dbReference type="SAM" id="MobiDB-lite"/>
    </source>
</evidence>
<evidence type="ECO:0000313" key="4">
    <source>
        <dbReference type="EMBL" id="KAK8934499.1"/>
    </source>
</evidence>
<evidence type="ECO:0000256" key="1">
    <source>
        <dbReference type="ARBA" id="ARBA00022441"/>
    </source>
</evidence>